<dbReference type="GO" id="GO:0005524">
    <property type="term" value="F:ATP binding"/>
    <property type="evidence" value="ECO:0007669"/>
    <property type="project" value="UniProtKB-KW"/>
</dbReference>
<dbReference type="GO" id="GO:0000045">
    <property type="term" value="P:autophagosome assembly"/>
    <property type="evidence" value="ECO:0007669"/>
    <property type="project" value="TreeGrafter"/>
</dbReference>
<dbReference type="InterPro" id="IPR045269">
    <property type="entry name" value="Atg1-like"/>
</dbReference>
<dbReference type="SMART" id="SM00220">
    <property type="entry name" value="S_TKc"/>
    <property type="match status" value="1"/>
</dbReference>
<dbReference type="PROSITE" id="PS50011">
    <property type="entry name" value="PROTEIN_KINASE_DOM"/>
    <property type="match status" value="1"/>
</dbReference>
<dbReference type="GO" id="GO:0005776">
    <property type="term" value="C:autophagosome"/>
    <property type="evidence" value="ECO:0007669"/>
    <property type="project" value="TreeGrafter"/>
</dbReference>
<dbReference type="GO" id="GO:0061709">
    <property type="term" value="P:reticulophagy"/>
    <property type="evidence" value="ECO:0007669"/>
    <property type="project" value="TreeGrafter"/>
</dbReference>
<keyword evidence="1" id="KW-0808">Transferase</keyword>
<dbReference type="AlphaFoldDB" id="A0A5J4VV94"/>
<dbReference type="Gene3D" id="1.10.510.10">
    <property type="entry name" value="Transferase(Phosphotransferase) domain 1"/>
    <property type="match status" value="1"/>
</dbReference>
<evidence type="ECO:0000256" key="1">
    <source>
        <dbReference type="ARBA" id="ARBA00022679"/>
    </source>
</evidence>
<dbReference type="InterPro" id="IPR008271">
    <property type="entry name" value="Ser/Thr_kinase_AS"/>
</dbReference>
<dbReference type="InterPro" id="IPR011009">
    <property type="entry name" value="Kinase-like_dom_sf"/>
</dbReference>
<dbReference type="GO" id="GO:0010506">
    <property type="term" value="P:regulation of autophagy"/>
    <property type="evidence" value="ECO:0007669"/>
    <property type="project" value="InterPro"/>
</dbReference>
<evidence type="ECO:0000313" key="7">
    <source>
        <dbReference type="Proteomes" id="UP000324800"/>
    </source>
</evidence>
<dbReference type="GO" id="GO:0042594">
    <property type="term" value="P:response to starvation"/>
    <property type="evidence" value="ECO:0007669"/>
    <property type="project" value="TreeGrafter"/>
</dbReference>
<dbReference type="Proteomes" id="UP000324800">
    <property type="component" value="Unassembled WGS sequence"/>
</dbReference>
<dbReference type="Gene3D" id="3.30.200.20">
    <property type="entry name" value="Phosphorylase Kinase, domain 1"/>
    <property type="match status" value="1"/>
</dbReference>
<keyword evidence="2" id="KW-0547">Nucleotide-binding</keyword>
<dbReference type="OrthoDB" id="4062651at2759"/>
<dbReference type="Pfam" id="PF00069">
    <property type="entry name" value="Pkinase"/>
    <property type="match status" value="2"/>
</dbReference>
<dbReference type="GO" id="GO:0034727">
    <property type="term" value="P:piecemeal microautophagy of the nucleus"/>
    <property type="evidence" value="ECO:0007669"/>
    <property type="project" value="TreeGrafter"/>
</dbReference>
<dbReference type="GO" id="GO:0034045">
    <property type="term" value="C:phagophore assembly site membrane"/>
    <property type="evidence" value="ECO:0007669"/>
    <property type="project" value="TreeGrafter"/>
</dbReference>
<keyword evidence="4" id="KW-0067">ATP-binding</keyword>
<organism evidence="6 7">
    <name type="scientific">Streblomastix strix</name>
    <dbReference type="NCBI Taxonomy" id="222440"/>
    <lineage>
        <taxon>Eukaryota</taxon>
        <taxon>Metamonada</taxon>
        <taxon>Preaxostyla</taxon>
        <taxon>Oxymonadida</taxon>
        <taxon>Streblomastigidae</taxon>
        <taxon>Streblomastix</taxon>
    </lineage>
</organism>
<dbReference type="PANTHER" id="PTHR24348">
    <property type="entry name" value="SERINE/THREONINE-PROTEIN KINASE UNC-51-RELATED"/>
    <property type="match status" value="1"/>
</dbReference>
<evidence type="ECO:0000256" key="3">
    <source>
        <dbReference type="ARBA" id="ARBA00022777"/>
    </source>
</evidence>
<dbReference type="InterPro" id="IPR000719">
    <property type="entry name" value="Prot_kinase_dom"/>
</dbReference>
<protein>
    <submittedName>
        <fullName evidence="6">Putative Serine/threonine protein kinase</fullName>
    </submittedName>
</protein>
<feature type="domain" description="Protein kinase" evidence="5">
    <location>
        <begin position="1"/>
        <end position="291"/>
    </location>
</feature>
<dbReference type="GO" id="GO:0005829">
    <property type="term" value="C:cytosol"/>
    <property type="evidence" value="ECO:0007669"/>
    <property type="project" value="TreeGrafter"/>
</dbReference>
<dbReference type="GO" id="GO:0000422">
    <property type="term" value="P:autophagy of mitochondrion"/>
    <property type="evidence" value="ECO:0007669"/>
    <property type="project" value="TreeGrafter"/>
</dbReference>
<accession>A0A5J4VV94</accession>
<comment type="caution">
    <text evidence="6">The sequence shown here is derived from an EMBL/GenBank/DDBJ whole genome shotgun (WGS) entry which is preliminary data.</text>
</comment>
<dbReference type="SUPFAM" id="SSF56112">
    <property type="entry name" value="Protein kinase-like (PK-like)"/>
    <property type="match status" value="1"/>
</dbReference>
<keyword evidence="3 6" id="KW-0418">Kinase</keyword>
<name>A0A5J4VV94_9EUKA</name>
<gene>
    <name evidence="6" type="ORF">EZS28_018041</name>
</gene>
<reference evidence="6 7" key="1">
    <citation type="submission" date="2019-03" db="EMBL/GenBank/DDBJ databases">
        <title>Single cell metagenomics reveals metabolic interactions within the superorganism composed of flagellate Streblomastix strix and complex community of Bacteroidetes bacteria on its surface.</title>
        <authorList>
            <person name="Treitli S.C."/>
            <person name="Kolisko M."/>
            <person name="Husnik F."/>
            <person name="Keeling P."/>
            <person name="Hampl V."/>
        </authorList>
    </citation>
    <scope>NUCLEOTIDE SEQUENCE [LARGE SCALE GENOMIC DNA]</scope>
    <source>
        <strain evidence="6">ST1C</strain>
    </source>
</reference>
<proteinExistence type="predicted"/>
<evidence type="ECO:0000256" key="4">
    <source>
        <dbReference type="ARBA" id="ARBA00022840"/>
    </source>
</evidence>
<evidence type="ECO:0000313" key="6">
    <source>
        <dbReference type="EMBL" id="KAA6386432.1"/>
    </source>
</evidence>
<dbReference type="PROSITE" id="PS00108">
    <property type="entry name" value="PROTEIN_KINASE_ST"/>
    <property type="match status" value="1"/>
</dbReference>
<evidence type="ECO:0000256" key="2">
    <source>
        <dbReference type="ARBA" id="ARBA00022741"/>
    </source>
</evidence>
<sequence length="293" mass="33198">MKEKVTSLQVAVKEMDYFTAKDKLMVDQEISMMKNVYETVRKSTSSSQFLHVVQLLGFFKDEENGKGYIVLEYCSKGDLRKYIEDMKRTRTEITPKLAYEMISQIASSLNQLHASGIIHADLKPENVLLVEGFKVKLADFGLARQLQVGREYTTNHGGTLLYQGPEILSNRIFTEGGKAKTKMNVKVKAKVQVQNSPQKIAQTTCADIWAFGVMIFELLAQHHPFFDSTSEGNILTEEFINRVVNLPPLELPEHYPLKLKNLIIQMLNKDPSKRVQASDILKIPEVAATFVNN</sequence>
<evidence type="ECO:0000259" key="5">
    <source>
        <dbReference type="PROSITE" id="PS50011"/>
    </source>
</evidence>
<dbReference type="GO" id="GO:0004674">
    <property type="term" value="F:protein serine/threonine kinase activity"/>
    <property type="evidence" value="ECO:0007669"/>
    <property type="project" value="UniProtKB-KW"/>
</dbReference>
<keyword evidence="6" id="KW-0723">Serine/threonine-protein kinase</keyword>
<dbReference type="PANTHER" id="PTHR24348:SF22">
    <property type="entry name" value="NON-SPECIFIC SERINE_THREONINE PROTEIN KINASE"/>
    <property type="match status" value="1"/>
</dbReference>
<dbReference type="EMBL" id="SNRW01004807">
    <property type="protein sequence ID" value="KAA6386432.1"/>
    <property type="molecule type" value="Genomic_DNA"/>
</dbReference>